<dbReference type="Pfam" id="PF00126">
    <property type="entry name" value="HTH_1"/>
    <property type="match status" value="1"/>
</dbReference>
<dbReference type="PANTHER" id="PTHR30346">
    <property type="entry name" value="TRANSCRIPTIONAL DUAL REGULATOR HCAR-RELATED"/>
    <property type="match status" value="1"/>
</dbReference>
<evidence type="ECO:0000256" key="4">
    <source>
        <dbReference type="ARBA" id="ARBA00023163"/>
    </source>
</evidence>
<organism evidence="7 8">
    <name type="scientific">Streptomyces zhihengii</name>
    <dbReference type="NCBI Taxonomy" id="1818004"/>
    <lineage>
        <taxon>Bacteria</taxon>
        <taxon>Bacillati</taxon>
        <taxon>Actinomycetota</taxon>
        <taxon>Actinomycetes</taxon>
        <taxon>Kitasatosporales</taxon>
        <taxon>Streptomycetaceae</taxon>
        <taxon>Streptomyces</taxon>
    </lineage>
</organism>
<dbReference type="InterPro" id="IPR036390">
    <property type="entry name" value="WH_DNA-bd_sf"/>
</dbReference>
<protein>
    <submittedName>
        <fullName evidence="7">LysR family transcriptional regulator</fullName>
    </submittedName>
</protein>
<accession>A0ABS2V3Q6</accession>
<evidence type="ECO:0000259" key="6">
    <source>
        <dbReference type="PROSITE" id="PS50931"/>
    </source>
</evidence>
<proteinExistence type="inferred from homology"/>
<keyword evidence="8" id="KW-1185">Reference proteome</keyword>
<dbReference type="EMBL" id="JAFEJA010000002">
    <property type="protein sequence ID" value="MBM9623943.1"/>
    <property type="molecule type" value="Genomic_DNA"/>
</dbReference>
<keyword evidence="2" id="KW-0805">Transcription regulation</keyword>
<dbReference type="SUPFAM" id="SSF46785">
    <property type="entry name" value="Winged helix' DNA-binding domain"/>
    <property type="match status" value="1"/>
</dbReference>
<dbReference type="PROSITE" id="PS50931">
    <property type="entry name" value="HTH_LYSR"/>
    <property type="match status" value="1"/>
</dbReference>
<feature type="region of interest" description="Disordered" evidence="5">
    <location>
        <begin position="125"/>
        <end position="181"/>
    </location>
</feature>
<dbReference type="Gene3D" id="1.10.10.10">
    <property type="entry name" value="Winged helix-like DNA-binding domain superfamily/Winged helix DNA-binding domain"/>
    <property type="match status" value="1"/>
</dbReference>
<evidence type="ECO:0000256" key="1">
    <source>
        <dbReference type="ARBA" id="ARBA00009437"/>
    </source>
</evidence>
<gene>
    <name evidence="7" type="ORF">JE024_35750</name>
</gene>
<sequence length="181" mass="18822">MRVERARYFLAALRTGSLRSAAADCGVSQPTIGQQLTVLEVELDVVLLTRSPGGVRATPAGEALIAPFTRLVAAEDAVREAALATNGTYQGRVSIGGGSVTVETVVAPVVGRLLAEHPGLRFSVREGPSGDIERSVLSGDIGPRCGHHARRTTTGRTRPPPTDDGTARRPHSAGPPAHPAP</sequence>
<comment type="caution">
    <text evidence="7">The sequence shown here is derived from an EMBL/GenBank/DDBJ whole genome shotgun (WGS) entry which is preliminary data.</text>
</comment>
<keyword evidence="3" id="KW-0238">DNA-binding</keyword>
<dbReference type="Gene3D" id="3.40.190.10">
    <property type="entry name" value="Periplasmic binding protein-like II"/>
    <property type="match status" value="1"/>
</dbReference>
<dbReference type="RefSeq" id="WP_205378004.1">
    <property type="nucleotide sequence ID" value="NZ_JAFEJA010000002.1"/>
</dbReference>
<feature type="domain" description="HTH lysR-type" evidence="6">
    <location>
        <begin position="1"/>
        <end position="58"/>
    </location>
</feature>
<dbReference type="Pfam" id="PF03466">
    <property type="entry name" value="LysR_substrate"/>
    <property type="match status" value="1"/>
</dbReference>
<evidence type="ECO:0000256" key="2">
    <source>
        <dbReference type="ARBA" id="ARBA00023015"/>
    </source>
</evidence>
<dbReference type="InterPro" id="IPR005119">
    <property type="entry name" value="LysR_subst-bd"/>
</dbReference>
<dbReference type="InterPro" id="IPR036388">
    <property type="entry name" value="WH-like_DNA-bd_sf"/>
</dbReference>
<dbReference type="InterPro" id="IPR000847">
    <property type="entry name" value="LysR_HTH_N"/>
</dbReference>
<keyword evidence="4" id="KW-0804">Transcription</keyword>
<evidence type="ECO:0000256" key="3">
    <source>
        <dbReference type="ARBA" id="ARBA00023125"/>
    </source>
</evidence>
<name>A0ABS2V3Q6_9ACTN</name>
<dbReference type="Proteomes" id="UP000664109">
    <property type="component" value="Unassembled WGS sequence"/>
</dbReference>
<reference evidence="7 8" key="1">
    <citation type="journal article" date="2016" name="Arch. Microbiol.">
        <title>Streptomyces zhihengii sp. nov., isolated from rhizospheric soil of Psammosilene tunicoides.</title>
        <authorList>
            <person name="Huang M.J."/>
            <person name="Fei J.J."/>
            <person name="Salam N."/>
            <person name="Kim C.J."/>
            <person name="Hozzein W.N."/>
            <person name="Xiao M."/>
            <person name="Huang H.Q."/>
            <person name="Li W.J."/>
        </authorList>
    </citation>
    <scope>NUCLEOTIDE SEQUENCE [LARGE SCALE GENOMIC DNA]</scope>
    <source>
        <strain evidence="7 8">YIM T102</strain>
    </source>
</reference>
<evidence type="ECO:0000313" key="7">
    <source>
        <dbReference type="EMBL" id="MBM9623943.1"/>
    </source>
</evidence>
<evidence type="ECO:0000256" key="5">
    <source>
        <dbReference type="SAM" id="MobiDB-lite"/>
    </source>
</evidence>
<evidence type="ECO:0000313" key="8">
    <source>
        <dbReference type="Proteomes" id="UP000664109"/>
    </source>
</evidence>
<dbReference type="PANTHER" id="PTHR30346:SF29">
    <property type="entry name" value="LYSR SUBSTRATE-BINDING"/>
    <property type="match status" value="1"/>
</dbReference>
<comment type="similarity">
    <text evidence="1">Belongs to the LysR transcriptional regulatory family.</text>
</comment>